<dbReference type="AlphaFoldDB" id="A0A0F9VN14"/>
<evidence type="ECO:0000313" key="1">
    <source>
        <dbReference type="EMBL" id="KKN67193.1"/>
    </source>
</evidence>
<protein>
    <submittedName>
        <fullName evidence="1">Uncharacterized protein</fullName>
    </submittedName>
</protein>
<reference evidence="1" key="1">
    <citation type="journal article" date="2015" name="Nature">
        <title>Complex archaea that bridge the gap between prokaryotes and eukaryotes.</title>
        <authorList>
            <person name="Spang A."/>
            <person name="Saw J.H."/>
            <person name="Jorgensen S.L."/>
            <person name="Zaremba-Niedzwiedzka K."/>
            <person name="Martijn J."/>
            <person name="Lind A.E."/>
            <person name="van Eijk R."/>
            <person name="Schleper C."/>
            <person name="Guy L."/>
            <person name="Ettema T.J."/>
        </authorList>
    </citation>
    <scope>NUCLEOTIDE SEQUENCE</scope>
</reference>
<name>A0A0F9VN14_9ZZZZ</name>
<dbReference type="EMBL" id="LAZR01000481">
    <property type="protein sequence ID" value="KKN67193.1"/>
    <property type="molecule type" value="Genomic_DNA"/>
</dbReference>
<sequence>MGFCNDITPTCDVCFEFSYGKCNDVLTFSLGLPPNTVFFLNLIDKFDIVTQLTVLTDASGEFTITQTWTEFFGAVEIQIFTDATRENLVPFVIGSTSFDCIVATAGGITASPVICPELLDFSFACDSQYLIL</sequence>
<proteinExistence type="predicted"/>
<organism evidence="1">
    <name type="scientific">marine sediment metagenome</name>
    <dbReference type="NCBI Taxonomy" id="412755"/>
    <lineage>
        <taxon>unclassified sequences</taxon>
        <taxon>metagenomes</taxon>
        <taxon>ecological metagenomes</taxon>
    </lineage>
</organism>
<accession>A0A0F9VN14</accession>
<gene>
    <name evidence="1" type="ORF">LCGC14_0463660</name>
</gene>
<comment type="caution">
    <text evidence="1">The sequence shown here is derived from an EMBL/GenBank/DDBJ whole genome shotgun (WGS) entry which is preliminary data.</text>
</comment>